<keyword evidence="1 2" id="KW-0732">Signal</keyword>
<dbReference type="PROSITE" id="PS00695">
    <property type="entry name" value="ENT_VIR_OMP_2"/>
    <property type="match status" value="1"/>
</dbReference>
<evidence type="ECO:0000313" key="4">
    <source>
        <dbReference type="EMBL" id="MBC3536114.1"/>
    </source>
</evidence>
<organism evidence="4 5">
    <name type="scientific">Megasphaera hominis</name>
    <dbReference type="NCBI Taxonomy" id="159836"/>
    <lineage>
        <taxon>Bacteria</taxon>
        <taxon>Bacillati</taxon>
        <taxon>Bacillota</taxon>
        <taxon>Negativicutes</taxon>
        <taxon>Veillonellales</taxon>
        <taxon>Veillonellaceae</taxon>
        <taxon>Megasphaera</taxon>
    </lineage>
</organism>
<feature type="chain" id="PRO_5047326856" evidence="2">
    <location>
        <begin position="23"/>
        <end position="193"/>
    </location>
</feature>
<dbReference type="Gene3D" id="2.40.160.10">
    <property type="entry name" value="Porin"/>
    <property type="match status" value="1"/>
</dbReference>
<dbReference type="InterPro" id="IPR027385">
    <property type="entry name" value="Beta-barrel_OMP"/>
</dbReference>
<dbReference type="InterPro" id="IPR023614">
    <property type="entry name" value="Porin_dom_sf"/>
</dbReference>
<dbReference type="Proteomes" id="UP000606870">
    <property type="component" value="Unassembled WGS sequence"/>
</dbReference>
<feature type="domain" description="Outer membrane protein beta-barrel" evidence="3">
    <location>
        <begin position="13"/>
        <end position="193"/>
    </location>
</feature>
<evidence type="ECO:0000259" key="3">
    <source>
        <dbReference type="Pfam" id="PF13505"/>
    </source>
</evidence>
<accession>A0ABR6VFU4</accession>
<comment type="caution">
    <text evidence="4">The sequence shown here is derived from an EMBL/GenBank/DDBJ whole genome shotgun (WGS) entry which is preliminary data.</text>
</comment>
<feature type="signal peptide" evidence="2">
    <location>
        <begin position="1"/>
        <end position="22"/>
    </location>
</feature>
<dbReference type="Pfam" id="PF13505">
    <property type="entry name" value="OMP_b-brl"/>
    <property type="match status" value="1"/>
</dbReference>
<keyword evidence="5" id="KW-1185">Reference proteome</keyword>
<gene>
    <name evidence="4" type="ORF">H8J70_02425</name>
</gene>
<dbReference type="RefSeq" id="WP_186502267.1">
    <property type="nucleotide sequence ID" value="NZ_JACOGK010000005.1"/>
</dbReference>
<evidence type="ECO:0000313" key="5">
    <source>
        <dbReference type="Proteomes" id="UP000606870"/>
    </source>
</evidence>
<evidence type="ECO:0000256" key="1">
    <source>
        <dbReference type="ARBA" id="ARBA00022729"/>
    </source>
</evidence>
<reference evidence="4 5" key="1">
    <citation type="submission" date="2020-08" db="EMBL/GenBank/DDBJ databases">
        <authorList>
            <person name="Liu C."/>
            <person name="Sun Q."/>
        </authorList>
    </citation>
    <scope>NUCLEOTIDE SEQUENCE [LARGE SCALE GENOMIC DNA]</scope>
    <source>
        <strain evidence="4 5">NSJ-59</strain>
    </source>
</reference>
<evidence type="ECO:0000256" key="2">
    <source>
        <dbReference type="SAM" id="SignalP"/>
    </source>
</evidence>
<dbReference type="EMBL" id="JACOGK010000005">
    <property type="protein sequence ID" value="MBC3536114.1"/>
    <property type="molecule type" value="Genomic_DNA"/>
</dbReference>
<name>A0ABR6VFU4_9FIRM</name>
<sequence length="193" mass="21602">MKKNVLLGMLVVAVSVSSLAMAAPNKNPQTGDLKANVNYGFDQKEGDRGADSRFTGGDVSYTINPRVDLQYMNNYTKGDNDNKLNEHYLLGVYRFNPYVSAYGGMSYIKADTYRNDHYYGYQVGLRGQIPLAARWQGFASVGVGDDANTYSVGVGYDITDNWDAHIMYRRSDIDVDNYDDTVKGWQVGMGYKF</sequence>
<proteinExistence type="predicted"/>
<dbReference type="SUPFAM" id="SSF56935">
    <property type="entry name" value="Porins"/>
    <property type="match status" value="1"/>
</dbReference>
<protein>
    <submittedName>
        <fullName evidence="4">Porin family protein</fullName>
    </submittedName>
</protein>
<dbReference type="InterPro" id="IPR000758">
    <property type="entry name" value="Enterovir_OMP"/>
</dbReference>